<gene>
    <name evidence="1" type="ORF">SAMN05660748_3964</name>
</gene>
<organism evidence="1 2">
    <name type="scientific">Blastococcus aggregatus</name>
    <dbReference type="NCBI Taxonomy" id="38502"/>
    <lineage>
        <taxon>Bacteria</taxon>
        <taxon>Bacillati</taxon>
        <taxon>Actinomycetota</taxon>
        <taxon>Actinomycetes</taxon>
        <taxon>Geodermatophilales</taxon>
        <taxon>Geodermatophilaceae</taxon>
        <taxon>Blastococcus</taxon>
    </lineage>
</organism>
<name>A0A285VDI4_9ACTN</name>
<evidence type="ECO:0000313" key="2">
    <source>
        <dbReference type="Proteomes" id="UP000219435"/>
    </source>
</evidence>
<keyword evidence="2" id="KW-1185">Reference proteome</keyword>
<reference evidence="2" key="1">
    <citation type="submission" date="2017-08" db="EMBL/GenBank/DDBJ databases">
        <authorList>
            <person name="Varghese N."/>
            <person name="Submissions S."/>
        </authorList>
    </citation>
    <scope>NUCLEOTIDE SEQUENCE [LARGE SCALE GENOMIC DNA]</scope>
    <source>
        <strain evidence="2">DSM 4725</strain>
    </source>
</reference>
<sequence>MLIDAVRRAIEVRERAGTRLLAAHPRDELARRWYEHKGLASTTDGRLCYLRLRDAAPPREPDTR</sequence>
<proteinExistence type="predicted"/>
<dbReference type="EMBL" id="OBQI01000006">
    <property type="protein sequence ID" value="SOC52130.1"/>
    <property type="molecule type" value="Genomic_DNA"/>
</dbReference>
<protein>
    <recommendedName>
        <fullName evidence="3">N-acetyltransferase domain-containing protein</fullName>
    </recommendedName>
</protein>
<accession>A0A285VDI4</accession>
<dbReference type="Proteomes" id="UP000219435">
    <property type="component" value="Unassembled WGS sequence"/>
</dbReference>
<dbReference type="AlphaFoldDB" id="A0A285VDI4"/>
<evidence type="ECO:0008006" key="3">
    <source>
        <dbReference type="Google" id="ProtNLM"/>
    </source>
</evidence>
<evidence type="ECO:0000313" key="1">
    <source>
        <dbReference type="EMBL" id="SOC52130.1"/>
    </source>
</evidence>